<dbReference type="Proteomes" id="UP001164929">
    <property type="component" value="Chromosome 5"/>
</dbReference>
<sequence>MVEDTSVAIIMKIYSFNDFLEKRDSTEASLQTGCFKWMAACLYGIHSQKVLRAASHFSVSINTRRPVSPPIV</sequence>
<evidence type="ECO:0000313" key="2">
    <source>
        <dbReference type="Proteomes" id="UP001164929"/>
    </source>
</evidence>
<protein>
    <submittedName>
        <fullName evidence="1">Uncharacterized protein</fullName>
    </submittedName>
</protein>
<reference evidence="1" key="1">
    <citation type="journal article" date="2023" name="Mol. Ecol. Resour.">
        <title>Chromosome-level genome assembly of a triploid poplar Populus alba 'Berolinensis'.</title>
        <authorList>
            <person name="Chen S."/>
            <person name="Yu Y."/>
            <person name="Wang X."/>
            <person name="Wang S."/>
            <person name="Zhang T."/>
            <person name="Zhou Y."/>
            <person name="He R."/>
            <person name="Meng N."/>
            <person name="Wang Y."/>
            <person name="Liu W."/>
            <person name="Liu Z."/>
            <person name="Liu J."/>
            <person name="Guo Q."/>
            <person name="Huang H."/>
            <person name="Sederoff R.R."/>
            <person name="Wang G."/>
            <person name="Qu G."/>
            <person name="Chen S."/>
        </authorList>
    </citation>
    <scope>NUCLEOTIDE SEQUENCE</scope>
    <source>
        <strain evidence="1">SC-2020</strain>
    </source>
</reference>
<name>A0AAD6W2F4_9ROSI</name>
<dbReference type="AlphaFoldDB" id="A0AAD6W2F4"/>
<organism evidence="1 2">
    <name type="scientific">Populus alba x Populus x berolinensis</name>
    <dbReference type="NCBI Taxonomy" id="444605"/>
    <lineage>
        <taxon>Eukaryota</taxon>
        <taxon>Viridiplantae</taxon>
        <taxon>Streptophyta</taxon>
        <taxon>Embryophyta</taxon>
        <taxon>Tracheophyta</taxon>
        <taxon>Spermatophyta</taxon>
        <taxon>Magnoliopsida</taxon>
        <taxon>eudicotyledons</taxon>
        <taxon>Gunneridae</taxon>
        <taxon>Pentapetalae</taxon>
        <taxon>rosids</taxon>
        <taxon>fabids</taxon>
        <taxon>Malpighiales</taxon>
        <taxon>Salicaceae</taxon>
        <taxon>Saliceae</taxon>
        <taxon>Populus</taxon>
    </lineage>
</organism>
<gene>
    <name evidence="1" type="ORF">NC653_012956</name>
</gene>
<accession>A0AAD6W2F4</accession>
<evidence type="ECO:0000313" key="1">
    <source>
        <dbReference type="EMBL" id="KAJ6996211.1"/>
    </source>
</evidence>
<proteinExistence type="predicted"/>
<keyword evidence="2" id="KW-1185">Reference proteome</keyword>
<dbReference type="EMBL" id="JAQIZT010000005">
    <property type="protein sequence ID" value="KAJ6996211.1"/>
    <property type="molecule type" value="Genomic_DNA"/>
</dbReference>
<comment type="caution">
    <text evidence="1">The sequence shown here is derived from an EMBL/GenBank/DDBJ whole genome shotgun (WGS) entry which is preliminary data.</text>
</comment>